<dbReference type="CDD" id="cd01276">
    <property type="entry name" value="PKCI_related"/>
    <property type="match status" value="1"/>
</dbReference>
<protein>
    <recommendedName>
        <fullName evidence="4">HIT domain-containing protein</fullName>
    </recommendedName>
</protein>
<dbReference type="Proteomes" id="UP000887567">
    <property type="component" value="Unplaced"/>
</dbReference>
<dbReference type="PRINTS" id="PR00332">
    <property type="entry name" value="HISTRIAD"/>
</dbReference>
<evidence type="ECO:0000256" key="2">
    <source>
        <dbReference type="PIRSR" id="PIRSR601310-3"/>
    </source>
</evidence>
<evidence type="ECO:0000259" key="4">
    <source>
        <dbReference type="PROSITE" id="PS51084"/>
    </source>
</evidence>
<feature type="active site" description="Tele-AMP-histidine intermediate" evidence="1">
    <location>
        <position position="116"/>
    </location>
</feature>
<dbReference type="OMA" id="FRMVVNN"/>
<dbReference type="Pfam" id="PF01230">
    <property type="entry name" value="HIT"/>
    <property type="match status" value="1"/>
</dbReference>
<dbReference type="InterPro" id="IPR011146">
    <property type="entry name" value="HIT-like"/>
</dbReference>
<dbReference type="OrthoDB" id="672793at2759"/>
<feature type="short sequence motif" description="Histidine triad motif" evidence="2 3">
    <location>
        <begin position="114"/>
        <end position="118"/>
    </location>
</feature>
<dbReference type="GeneID" id="110251935"/>
<evidence type="ECO:0000256" key="1">
    <source>
        <dbReference type="PIRSR" id="PIRSR601310-1"/>
    </source>
</evidence>
<dbReference type="AlphaFoldDB" id="A0A913Y3U5"/>
<evidence type="ECO:0000313" key="5">
    <source>
        <dbReference type="EnsemblMetazoa" id="XP_020914343.1"/>
    </source>
</evidence>
<dbReference type="EnsemblMetazoa" id="XM_021058684.2">
    <property type="protein sequence ID" value="XP_020914343.1"/>
    <property type="gene ID" value="LOC110251935"/>
</dbReference>
<accession>A0A913Y3U5</accession>
<dbReference type="PROSITE" id="PS51084">
    <property type="entry name" value="HIT_2"/>
    <property type="match status" value="1"/>
</dbReference>
<keyword evidence="6" id="KW-1185">Reference proteome</keyword>
<name>A0A913Y3U5_EXADI</name>
<dbReference type="InterPro" id="IPR001310">
    <property type="entry name" value="Histidine_triad_HIT"/>
</dbReference>
<evidence type="ECO:0000256" key="3">
    <source>
        <dbReference type="PROSITE-ProRule" id="PRU00464"/>
    </source>
</evidence>
<dbReference type="InterPro" id="IPR019808">
    <property type="entry name" value="Histidine_triad_CS"/>
</dbReference>
<proteinExistence type="predicted"/>
<feature type="domain" description="HIT" evidence="4">
    <location>
        <begin position="21"/>
        <end position="130"/>
    </location>
</feature>
<evidence type="ECO:0000313" key="6">
    <source>
        <dbReference type="Proteomes" id="UP000887567"/>
    </source>
</evidence>
<dbReference type="SUPFAM" id="SSF54197">
    <property type="entry name" value="HIT-like"/>
    <property type="match status" value="1"/>
</dbReference>
<dbReference type="PROSITE" id="PS00892">
    <property type="entry name" value="HIT_1"/>
    <property type="match status" value="1"/>
</dbReference>
<dbReference type="InterPro" id="IPR036265">
    <property type="entry name" value="HIT-like_sf"/>
</dbReference>
<dbReference type="Gene3D" id="3.30.428.10">
    <property type="entry name" value="HIT-like"/>
    <property type="match status" value="1"/>
</dbReference>
<sequence>MASERELAEQAAKQPKNSDTVFGRIIRHEIPATFLYEDEKCVAIDDINPQAPVHFLVIPKKPVQMLSTATENDAEILGHCLIVAKKVAERKGISEDGYRVVINNGRHGCQSVYHVHFHVIGGRQLGWPPC</sequence>
<organism evidence="5 6">
    <name type="scientific">Exaiptasia diaphana</name>
    <name type="common">Tropical sea anemone</name>
    <name type="synonym">Aiptasia pulchella</name>
    <dbReference type="NCBI Taxonomy" id="2652724"/>
    <lineage>
        <taxon>Eukaryota</taxon>
        <taxon>Metazoa</taxon>
        <taxon>Cnidaria</taxon>
        <taxon>Anthozoa</taxon>
        <taxon>Hexacorallia</taxon>
        <taxon>Actiniaria</taxon>
        <taxon>Aiptasiidae</taxon>
        <taxon>Exaiptasia</taxon>
    </lineage>
</organism>
<dbReference type="FunFam" id="3.30.428.10:FF:000005">
    <property type="entry name" value="Histidine triad nucleotide-binding protein 1"/>
    <property type="match status" value="1"/>
</dbReference>
<dbReference type="GO" id="GO:0003824">
    <property type="term" value="F:catalytic activity"/>
    <property type="evidence" value="ECO:0007669"/>
    <property type="project" value="InterPro"/>
</dbReference>
<reference evidence="5" key="1">
    <citation type="submission" date="2022-11" db="UniProtKB">
        <authorList>
            <consortium name="EnsemblMetazoa"/>
        </authorList>
    </citation>
    <scope>IDENTIFICATION</scope>
</reference>
<dbReference type="RefSeq" id="XP_020914343.1">
    <property type="nucleotide sequence ID" value="XM_021058684.2"/>
</dbReference>
<dbReference type="PANTHER" id="PTHR23089">
    <property type="entry name" value="HISTIDINE TRIAD HIT PROTEIN"/>
    <property type="match status" value="1"/>
</dbReference>
<dbReference type="KEGG" id="epa:110251935"/>